<proteinExistence type="predicted"/>
<protein>
    <submittedName>
        <fullName evidence="1">Uncharacterized protein</fullName>
    </submittedName>
</protein>
<reference evidence="1" key="1">
    <citation type="journal article" date="2021" name="Genome Biol. Evol.">
        <title>A High-Quality Reference Genome for a Parasitic Bivalve with Doubly Uniparental Inheritance (Bivalvia: Unionida).</title>
        <authorList>
            <person name="Smith C.H."/>
        </authorList>
    </citation>
    <scope>NUCLEOTIDE SEQUENCE</scope>
    <source>
        <strain evidence="1">CHS0354</strain>
    </source>
</reference>
<reference evidence="1" key="3">
    <citation type="submission" date="2023-05" db="EMBL/GenBank/DDBJ databases">
        <authorList>
            <person name="Smith C.H."/>
        </authorList>
    </citation>
    <scope>NUCLEOTIDE SEQUENCE</scope>
    <source>
        <strain evidence="1">CHS0354</strain>
        <tissue evidence="1">Mantle</tissue>
    </source>
</reference>
<sequence>MIVLLWLQTEASGNDCPESESSPYVTARVRRIPTLTLSRHVVTWFQCLTPPLYHRQYTFHKDLNLIVLLWLQTEAPGNDCPESESSPQVTARVRRISTLTLSRHVVTWLQFLTPALPFFLERNIIANGASVSSSTFIPSRQAMEDERVCLGLYYR</sequence>
<dbReference type="AlphaFoldDB" id="A0AAE0WB80"/>
<comment type="caution">
    <text evidence="1">The sequence shown here is derived from an EMBL/GenBank/DDBJ whole genome shotgun (WGS) entry which is preliminary data.</text>
</comment>
<dbReference type="Proteomes" id="UP001195483">
    <property type="component" value="Unassembled WGS sequence"/>
</dbReference>
<organism evidence="1 2">
    <name type="scientific">Potamilus streckersoni</name>
    <dbReference type="NCBI Taxonomy" id="2493646"/>
    <lineage>
        <taxon>Eukaryota</taxon>
        <taxon>Metazoa</taxon>
        <taxon>Spiralia</taxon>
        <taxon>Lophotrochozoa</taxon>
        <taxon>Mollusca</taxon>
        <taxon>Bivalvia</taxon>
        <taxon>Autobranchia</taxon>
        <taxon>Heteroconchia</taxon>
        <taxon>Palaeoheterodonta</taxon>
        <taxon>Unionida</taxon>
        <taxon>Unionoidea</taxon>
        <taxon>Unionidae</taxon>
        <taxon>Ambleminae</taxon>
        <taxon>Lampsilini</taxon>
        <taxon>Potamilus</taxon>
    </lineage>
</organism>
<evidence type="ECO:0000313" key="1">
    <source>
        <dbReference type="EMBL" id="KAK3608221.1"/>
    </source>
</evidence>
<gene>
    <name evidence="1" type="ORF">CHS0354_039240</name>
</gene>
<name>A0AAE0WB80_9BIVA</name>
<accession>A0AAE0WB80</accession>
<reference evidence="1" key="2">
    <citation type="journal article" date="2021" name="Genome Biol. Evol.">
        <title>Developing a high-quality reference genome for a parasitic bivalve with doubly uniparental inheritance (Bivalvia: Unionida).</title>
        <authorList>
            <person name="Smith C.H."/>
        </authorList>
    </citation>
    <scope>NUCLEOTIDE SEQUENCE</scope>
    <source>
        <strain evidence="1">CHS0354</strain>
        <tissue evidence="1">Mantle</tissue>
    </source>
</reference>
<keyword evidence="2" id="KW-1185">Reference proteome</keyword>
<dbReference type="EMBL" id="JAEAOA010002295">
    <property type="protein sequence ID" value="KAK3608221.1"/>
    <property type="molecule type" value="Genomic_DNA"/>
</dbReference>
<evidence type="ECO:0000313" key="2">
    <source>
        <dbReference type="Proteomes" id="UP001195483"/>
    </source>
</evidence>